<dbReference type="SMART" id="SM00355">
    <property type="entry name" value="ZnF_C2H2"/>
    <property type="match status" value="4"/>
</dbReference>
<dbReference type="PROSITE" id="PS00028">
    <property type="entry name" value="ZINC_FINGER_C2H2_1"/>
    <property type="match status" value="2"/>
</dbReference>
<dbReference type="InterPro" id="IPR013087">
    <property type="entry name" value="Znf_C2H2_type"/>
</dbReference>
<proteinExistence type="predicted"/>
<feature type="domain" description="C2H2-type" evidence="7">
    <location>
        <begin position="75"/>
        <end position="100"/>
    </location>
</feature>
<dbReference type="Gene3D" id="3.30.160.60">
    <property type="entry name" value="Classic Zinc Finger"/>
    <property type="match status" value="2"/>
</dbReference>
<reference evidence="8" key="1">
    <citation type="submission" date="2022-01" db="EMBL/GenBank/DDBJ databases">
        <authorList>
            <person name="King R."/>
        </authorList>
    </citation>
    <scope>NUCLEOTIDE SEQUENCE</scope>
</reference>
<evidence type="ECO:0000313" key="9">
    <source>
        <dbReference type="Proteomes" id="UP001153712"/>
    </source>
</evidence>
<organism evidence="8 9">
    <name type="scientific">Phyllotreta striolata</name>
    <name type="common">Striped flea beetle</name>
    <name type="synonym">Crioceris striolata</name>
    <dbReference type="NCBI Taxonomy" id="444603"/>
    <lineage>
        <taxon>Eukaryota</taxon>
        <taxon>Metazoa</taxon>
        <taxon>Ecdysozoa</taxon>
        <taxon>Arthropoda</taxon>
        <taxon>Hexapoda</taxon>
        <taxon>Insecta</taxon>
        <taxon>Pterygota</taxon>
        <taxon>Neoptera</taxon>
        <taxon>Endopterygota</taxon>
        <taxon>Coleoptera</taxon>
        <taxon>Polyphaga</taxon>
        <taxon>Cucujiformia</taxon>
        <taxon>Chrysomeloidea</taxon>
        <taxon>Chrysomelidae</taxon>
        <taxon>Galerucinae</taxon>
        <taxon>Alticini</taxon>
        <taxon>Phyllotreta</taxon>
    </lineage>
</organism>
<feature type="region of interest" description="Disordered" evidence="6">
    <location>
        <begin position="124"/>
        <end position="149"/>
    </location>
</feature>
<protein>
    <recommendedName>
        <fullName evidence="7">C2H2-type domain-containing protein</fullName>
    </recommendedName>
</protein>
<evidence type="ECO:0000313" key="8">
    <source>
        <dbReference type="EMBL" id="CAG9861225.1"/>
    </source>
</evidence>
<keyword evidence="2" id="KW-0677">Repeat</keyword>
<dbReference type="InterPro" id="IPR036236">
    <property type="entry name" value="Znf_C2H2_sf"/>
</dbReference>
<keyword evidence="4" id="KW-0862">Zinc</keyword>
<evidence type="ECO:0000256" key="2">
    <source>
        <dbReference type="ARBA" id="ARBA00022737"/>
    </source>
</evidence>
<dbReference type="OrthoDB" id="427030at2759"/>
<keyword evidence="3 5" id="KW-0863">Zinc-finger</keyword>
<dbReference type="GO" id="GO:0008270">
    <property type="term" value="F:zinc ion binding"/>
    <property type="evidence" value="ECO:0007669"/>
    <property type="project" value="UniProtKB-KW"/>
</dbReference>
<dbReference type="AlphaFoldDB" id="A0A9N9TS57"/>
<evidence type="ECO:0000256" key="1">
    <source>
        <dbReference type="ARBA" id="ARBA00022723"/>
    </source>
</evidence>
<dbReference type="PANTHER" id="PTHR24379:SF121">
    <property type="entry name" value="C2H2-TYPE DOMAIN-CONTAINING PROTEIN"/>
    <property type="match status" value="1"/>
</dbReference>
<evidence type="ECO:0000259" key="7">
    <source>
        <dbReference type="PROSITE" id="PS50157"/>
    </source>
</evidence>
<keyword evidence="1" id="KW-0479">Metal-binding</keyword>
<evidence type="ECO:0000256" key="6">
    <source>
        <dbReference type="SAM" id="MobiDB-lite"/>
    </source>
</evidence>
<gene>
    <name evidence="8" type="ORF">PHYEVI_LOCUS7568</name>
</gene>
<evidence type="ECO:0000256" key="3">
    <source>
        <dbReference type="ARBA" id="ARBA00022771"/>
    </source>
</evidence>
<accession>A0A9N9TS57</accession>
<dbReference type="PANTHER" id="PTHR24379">
    <property type="entry name" value="KRAB AND ZINC FINGER DOMAIN-CONTAINING"/>
    <property type="match status" value="1"/>
</dbReference>
<dbReference type="PROSITE" id="PS50157">
    <property type="entry name" value="ZINC_FINGER_C2H2_2"/>
    <property type="match status" value="2"/>
</dbReference>
<feature type="domain" description="C2H2-type" evidence="7">
    <location>
        <begin position="17"/>
        <end position="46"/>
    </location>
</feature>
<name>A0A9N9TS57_PHYSR</name>
<dbReference type="Pfam" id="PF00096">
    <property type="entry name" value="zf-C2H2"/>
    <property type="match status" value="1"/>
</dbReference>
<evidence type="ECO:0000256" key="5">
    <source>
        <dbReference type="PROSITE-ProRule" id="PRU00042"/>
    </source>
</evidence>
<keyword evidence="9" id="KW-1185">Reference proteome</keyword>
<dbReference type="Proteomes" id="UP001153712">
    <property type="component" value="Chromosome 4"/>
</dbReference>
<sequence>MYNIITNYTPPTNEVEFKCPKCSKGFNKNILLKKHKKNCRPRMQKDLLTRCKIRSRIFKDRQSLAKHLVNYHSEYSCEICSEKVQSKCEIVSHIRFRHPGCPLFCRICKNVLRSKSDMQEHVRNHFDSHDSPDPEDTTSAISMPCVSKT</sequence>
<dbReference type="SUPFAM" id="SSF57667">
    <property type="entry name" value="beta-beta-alpha zinc fingers"/>
    <property type="match status" value="1"/>
</dbReference>
<dbReference type="EMBL" id="OU900097">
    <property type="protein sequence ID" value="CAG9861225.1"/>
    <property type="molecule type" value="Genomic_DNA"/>
</dbReference>
<evidence type="ECO:0000256" key="4">
    <source>
        <dbReference type="ARBA" id="ARBA00022833"/>
    </source>
</evidence>